<evidence type="ECO:0000313" key="1">
    <source>
        <dbReference type="EMBL" id="KAG9224266.1"/>
    </source>
</evidence>
<evidence type="ECO:0000313" key="2">
    <source>
        <dbReference type="Proteomes" id="UP000824881"/>
    </source>
</evidence>
<name>A0ACB7J2V4_PLECO</name>
<keyword evidence="2" id="KW-1185">Reference proteome</keyword>
<dbReference type="EMBL" id="WQMT02000004">
    <property type="protein sequence ID" value="KAG9224266.1"/>
    <property type="molecule type" value="Genomic_DNA"/>
</dbReference>
<reference evidence="1 2" key="1">
    <citation type="journal article" date="2021" name="Appl. Environ. Microbiol.">
        <title>Genetic linkage and physical mapping for an oyster mushroom Pleurotus cornucopiae and QTL analysis for the trait cap color.</title>
        <authorList>
            <person name="Zhang Y."/>
            <person name="Gao W."/>
            <person name="Sonnenberg A."/>
            <person name="Chen Q."/>
            <person name="Zhang J."/>
            <person name="Huang C."/>
        </authorList>
    </citation>
    <scope>NUCLEOTIDE SEQUENCE [LARGE SCALE GENOMIC DNA]</scope>
    <source>
        <strain evidence="1">CCMSSC00406</strain>
    </source>
</reference>
<organism evidence="1 2">
    <name type="scientific">Pleurotus cornucopiae</name>
    <name type="common">Cornucopia mushroom</name>
    <dbReference type="NCBI Taxonomy" id="5321"/>
    <lineage>
        <taxon>Eukaryota</taxon>
        <taxon>Fungi</taxon>
        <taxon>Dikarya</taxon>
        <taxon>Basidiomycota</taxon>
        <taxon>Agaricomycotina</taxon>
        <taxon>Agaricomycetes</taxon>
        <taxon>Agaricomycetidae</taxon>
        <taxon>Agaricales</taxon>
        <taxon>Pleurotineae</taxon>
        <taxon>Pleurotaceae</taxon>
        <taxon>Pleurotus</taxon>
    </lineage>
</organism>
<gene>
    <name evidence="1" type="ORF">CCMSSC00406_0004765</name>
</gene>
<comment type="caution">
    <text evidence="1">The sequence shown here is derived from an EMBL/GenBank/DDBJ whole genome shotgun (WGS) entry which is preliminary data.</text>
</comment>
<dbReference type="Proteomes" id="UP000824881">
    <property type="component" value="Unassembled WGS sequence"/>
</dbReference>
<sequence>MARGIRHSPAENTALPKVQFEKVDDLDSTRPGGVHDQQARSYGYNDFSEFSRPEYYIRYIGKSPLWIPQAWEFEPSRYLEPLESELATQVEYDMDEQDQEWLDHVNQERKKEQLDKATYELFEIVMDRLEKEWFDLTKNIPKPDLAMPSEDSTCAICDDSEGENSNAIVFCDGCNLAVHQDCYGVPYIPEGQWLCRKCTVSPENPVSCILCPNEGGAFKQTVHGEWVHLLCAIWVPETRVANDVFMEPITGIERISKQRWRLRCSICDIKQGACIQCAKTSCFLAFHATCARKEKLLLPMKSQPGAEPISLTSYCERHLPKEQQDARIAALAAEESNQSDDDLINKDKHTKSARAYAKTFKTGPPLVPSIIVERILQYVAKIHLRKKPEFVYMMCRYWSLKREARRGAPLLKRLHLEPWTANAGLKPQSDEEKLMKLQLLQRLRDDLQNVRALAELTRKREARKRKQVELIHNVISEFLLSHEPTLRMAFERIMSSDRNNYFKNPVSKNDVPDYFDVVKEPMCWSMIDAKLDRHEYLDDDIDLVLSNAILYNKPGTAFYKTATRIRASARPILDELDKLCVSHTELPTGAPDLSAMTVDESSSSLPPLPLGDLEPPLTVLDMLVTDSGGLQEGLPFLLEEPAIASLFRYEFGKDKPPPPPPPPKPKKTKVKPPKKDRAEEYEKRRLIRQQQKEAAAALSPQDALLDQSPGFRIPRTRKQAANAAAFEAEATAEVSVETEGIEPQANVYETPGPSSKKRAPRAQVGQLGQPQWVEDVDSRSSFALFENGWILPEGSRRGGRDRPAAAPVVAPTPPTKRNRAGRSLFFHKSQASLSLNPDNEVSRLSVYSTSAHENQTLLDNASESQGSRRVSEIVSTISESPTPQPSSMDYDVSLTLKDRIMLPSTIVREPDGTVVIEELDTPATRSEKNKRLRAERMRLAGPGVPPPTPFHAPPPDISLLAGAISRANQRSQAAEKPESDDESSSLSELSSDDDGRGQLLDVPPMRVEPNLPPLPPPVQVSPADFTEGLRPGTIVWAKIPSYPWWPATIRDKSDVDVPKQLLKDSGTKRKDEFYIVQFFDPQYSWQSVVPENVKLFNVDKSLDEKYLHFKGKLSAKLRAAFREASSVIEYADVGSDDVLEGDDVVAPVES</sequence>
<accession>A0ACB7J2V4</accession>
<protein>
    <submittedName>
        <fullName evidence="1">Uncharacterized protein</fullName>
    </submittedName>
</protein>
<proteinExistence type="predicted"/>